<gene>
    <name evidence="1" type="ORF">SAMN05216402_1297</name>
</gene>
<sequence length="721" mass="77359">MAIPMQGAWTVSVKSKNAAFAQRFVIAGADSGNGTYAGDVITPAVLVTGDNWHIQIQNNPGGGFIDSADQIKFPTASGGQYQFDIESNDAGGDEDFNDLILTCSTPITATDFVVYGSATSYSGLCFFPCRRDWLIIDSWAALGRALTYPPIRKAIETLYPERVRVKPIPQPDPPPFVPMMIPLDENRLIPPRRVQVIRLPGENANRARARPTEAARQPFRVRTAAITDVTAGATLAIDRVAIGSILDRVIPICTTQTLAGFPISFEEYDRTGTELGGGAYSGTGNRENLGQTVTDRNGNYVFRFSRSIAEFIEESSIDVGTGEDEVVQSMPDLIAKVLDAMAPGGVAFESAPYWNVPVFKRVDLCFPKPARMGCQGGRNIQSLGAIRLGISDTVFDGDGRITCTDMSLSDVPQARCAAWAGKVRLFGCFIGSGTAVTQYTIRHRRKVGMGFGAWEFYQEGMFLQKIGFLQPQQIGPFDRNLEVVNGGGMIAAKAYDNIEQNLAWAASDWFLKAVINTAGGSPAYAPSPGTVQFQIQGYDAAGNFVVGATDTVTMYIDNTIPDLDLPSVQMGAQTGGDCALFSLTGEPDPAKLTVLFKAVQNRGFLGSYSLTVRKGNIGGFPIKSTTGPAGETSGALSGTYTHGSAVNCGQLFGTRPPDEPLADAADYVTAYIIPDSGNWLSPDQPFCTFSVNVGATMRRTNGYNSAEDSFGPVQYLLGIQQ</sequence>
<dbReference type="EMBL" id="FNKY01000001">
    <property type="protein sequence ID" value="SDQ55450.1"/>
    <property type="molecule type" value="Genomic_DNA"/>
</dbReference>
<name>A0ABY0TAX2_9PROT</name>
<keyword evidence="2" id="KW-1185">Reference proteome</keyword>
<protein>
    <submittedName>
        <fullName evidence="1">Uncharacterized protein</fullName>
    </submittedName>
</protein>
<organism evidence="1 2">
    <name type="scientific">Nitrosospira multiformis</name>
    <dbReference type="NCBI Taxonomy" id="1231"/>
    <lineage>
        <taxon>Bacteria</taxon>
        <taxon>Pseudomonadati</taxon>
        <taxon>Pseudomonadota</taxon>
        <taxon>Betaproteobacteria</taxon>
        <taxon>Nitrosomonadales</taxon>
        <taxon>Nitrosomonadaceae</taxon>
        <taxon>Nitrosospira</taxon>
    </lineage>
</organism>
<dbReference type="Proteomes" id="UP000183471">
    <property type="component" value="Unassembled WGS sequence"/>
</dbReference>
<comment type="caution">
    <text evidence="1">The sequence shown here is derived from an EMBL/GenBank/DDBJ whole genome shotgun (WGS) entry which is preliminary data.</text>
</comment>
<proteinExistence type="predicted"/>
<reference evidence="1 2" key="1">
    <citation type="submission" date="2016-10" db="EMBL/GenBank/DDBJ databases">
        <authorList>
            <person name="Varghese N."/>
            <person name="Submissions S."/>
        </authorList>
    </citation>
    <scope>NUCLEOTIDE SEQUENCE [LARGE SCALE GENOMIC DNA]</scope>
    <source>
        <strain evidence="1 2">Nl1</strain>
    </source>
</reference>
<evidence type="ECO:0000313" key="1">
    <source>
        <dbReference type="EMBL" id="SDQ55450.1"/>
    </source>
</evidence>
<accession>A0ABY0TAX2</accession>
<evidence type="ECO:0000313" key="2">
    <source>
        <dbReference type="Proteomes" id="UP000183471"/>
    </source>
</evidence>
<dbReference type="RefSeq" id="WP_143007626.1">
    <property type="nucleotide sequence ID" value="NZ_FNKY01000001.1"/>
</dbReference>